<gene>
    <name evidence="1" type="ORF">CYMTET_6388</name>
</gene>
<name>A0AAE0GX67_9CHLO</name>
<evidence type="ECO:0000313" key="1">
    <source>
        <dbReference type="EMBL" id="KAK3286030.1"/>
    </source>
</evidence>
<keyword evidence="2" id="KW-1185">Reference proteome</keyword>
<proteinExistence type="predicted"/>
<dbReference type="Proteomes" id="UP001190700">
    <property type="component" value="Unassembled WGS sequence"/>
</dbReference>
<protein>
    <submittedName>
        <fullName evidence="1">Uncharacterized protein</fullName>
    </submittedName>
</protein>
<accession>A0AAE0GX67</accession>
<comment type="caution">
    <text evidence="1">The sequence shown here is derived from an EMBL/GenBank/DDBJ whole genome shotgun (WGS) entry which is preliminary data.</text>
</comment>
<organism evidence="1 2">
    <name type="scientific">Cymbomonas tetramitiformis</name>
    <dbReference type="NCBI Taxonomy" id="36881"/>
    <lineage>
        <taxon>Eukaryota</taxon>
        <taxon>Viridiplantae</taxon>
        <taxon>Chlorophyta</taxon>
        <taxon>Pyramimonadophyceae</taxon>
        <taxon>Pyramimonadales</taxon>
        <taxon>Pyramimonadaceae</taxon>
        <taxon>Cymbomonas</taxon>
    </lineage>
</organism>
<dbReference type="AlphaFoldDB" id="A0AAE0GX67"/>
<reference evidence="1 2" key="1">
    <citation type="journal article" date="2015" name="Genome Biol. Evol.">
        <title>Comparative Genomics of a Bacterivorous Green Alga Reveals Evolutionary Causalities and Consequences of Phago-Mixotrophic Mode of Nutrition.</title>
        <authorList>
            <person name="Burns J.A."/>
            <person name="Paasch A."/>
            <person name="Narechania A."/>
            <person name="Kim E."/>
        </authorList>
    </citation>
    <scope>NUCLEOTIDE SEQUENCE [LARGE SCALE GENOMIC DNA]</scope>
    <source>
        <strain evidence="1 2">PLY_AMNH</strain>
    </source>
</reference>
<dbReference type="EMBL" id="LGRX02001520">
    <property type="protein sequence ID" value="KAK3286030.1"/>
    <property type="molecule type" value="Genomic_DNA"/>
</dbReference>
<sequence>MRAEQVIRRAYVSAEVQRDQHAEADRLARESARKTRGRKLWKTYPTSWFHLANPLRDWDPNLLTIQVQAATRVTEMTAVQLGEERSDGYHQANRIKAQ</sequence>
<evidence type="ECO:0000313" key="2">
    <source>
        <dbReference type="Proteomes" id="UP001190700"/>
    </source>
</evidence>